<dbReference type="EC" id="1.4.3.4" evidence="3"/>
<evidence type="ECO:0000313" key="4">
    <source>
        <dbReference type="Proteomes" id="UP000576209"/>
    </source>
</evidence>
<dbReference type="InterPro" id="IPR036188">
    <property type="entry name" value="FAD/NAD-bd_sf"/>
</dbReference>
<name>A0A840E5N2_9BACT</name>
<comment type="caution">
    <text evidence="3">The sequence shown here is derived from an EMBL/GenBank/DDBJ whole genome shotgun (WGS) entry which is preliminary data.</text>
</comment>
<dbReference type="Proteomes" id="UP000576209">
    <property type="component" value="Unassembled WGS sequence"/>
</dbReference>
<dbReference type="SUPFAM" id="SSF54373">
    <property type="entry name" value="FAD-linked reductases, C-terminal domain"/>
    <property type="match status" value="1"/>
</dbReference>
<proteinExistence type="inferred from homology"/>
<dbReference type="Gene3D" id="3.50.50.60">
    <property type="entry name" value="FAD/NAD(P)-binding domain"/>
    <property type="match status" value="2"/>
</dbReference>
<dbReference type="InterPro" id="IPR050703">
    <property type="entry name" value="Flavin_MAO"/>
</dbReference>
<feature type="domain" description="Amine oxidase" evidence="2">
    <location>
        <begin position="109"/>
        <end position="351"/>
    </location>
</feature>
<keyword evidence="4" id="KW-1185">Reference proteome</keyword>
<gene>
    <name evidence="3" type="ORF">GGR28_001090</name>
</gene>
<feature type="domain" description="Amine oxidase" evidence="2">
    <location>
        <begin position="15"/>
        <end position="105"/>
    </location>
</feature>
<accession>A0A840E5N2</accession>
<organism evidence="3 4">
    <name type="scientific">Neolewinella aquimaris</name>
    <dbReference type="NCBI Taxonomy" id="1835722"/>
    <lineage>
        <taxon>Bacteria</taxon>
        <taxon>Pseudomonadati</taxon>
        <taxon>Bacteroidota</taxon>
        <taxon>Saprospiria</taxon>
        <taxon>Saprospirales</taxon>
        <taxon>Lewinellaceae</taxon>
        <taxon>Neolewinella</taxon>
    </lineage>
</organism>
<dbReference type="Pfam" id="PF01593">
    <property type="entry name" value="Amino_oxidase"/>
    <property type="match status" value="2"/>
</dbReference>
<keyword evidence="3" id="KW-0560">Oxidoreductase</keyword>
<dbReference type="InterPro" id="IPR002937">
    <property type="entry name" value="Amino_oxidase"/>
</dbReference>
<dbReference type="AlphaFoldDB" id="A0A840E5N2"/>
<dbReference type="Gene3D" id="3.90.660.10">
    <property type="match status" value="1"/>
</dbReference>
<evidence type="ECO:0000256" key="1">
    <source>
        <dbReference type="ARBA" id="ARBA00005995"/>
    </source>
</evidence>
<dbReference type="RefSeq" id="WP_183494725.1">
    <property type="nucleotide sequence ID" value="NZ_JACIFF010000002.1"/>
</dbReference>
<dbReference type="GO" id="GO:0097621">
    <property type="term" value="F:monoamine oxidase activity"/>
    <property type="evidence" value="ECO:0007669"/>
    <property type="project" value="UniProtKB-EC"/>
</dbReference>
<sequence length="359" mass="39482">MPPSRIDVAIIGAGLSGLTLAYRLRNSGQSVLVLEARDRIGGRIETLYGPGTAPLEMGATWLGRKHTALWDLLKEIGLEVFPQRQGEYAVYEADHRRPAQLVRLPPNPEPSFRIRGGSGALIEALAEAVGPDRIRLNQPVRKLTNTPDGVVIATDTQSYLAGTVVLTLPPELLVRTLEFDPPLPEDVCRLTVRTDTWMGQSIKFALTYARPFWREEGTSGTFFSNMGPVVEMYDHGDAADAYYALKGFVDPELHALSGPARQEAVLTQLEKAYGASVRNFASYVDRTWRGEKNTSSPLADRLVPHQNQGHPAYRLPYWNGRLLMAGTETAAEFAGYMEGAVRSAERVAQIIRSAGSPRP</sequence>
<protein>
    <submittedName>
        <fullName evidence="3">Monoamine oxidase</fullName>
        <ecNumber evidence="3">1.4.3.4</ecNumber>
    </submittedName>
</protein>
<reference evidence="3 4" key="1">
    <citation type="submission" date="2020-08" db="EMBL/GenBank/DDBJ databases">
        <title>Genomic Encyclopedia of Type Strains, Phase IV (KMG-IV): sequencing the most valuable type-strain genomes for metagenomic binning, comparative biology and taxonomic classification.</title>
        <authorList>
            <person name="Goeker M."/>
        </authorList>
    </citation>
    <scope>NUCLEOTIDE SEQUENCE [LARGE SCALE GENOMIC DNA]</scope>
    <source>
        <strain evidence="3 4">DSM 105137</strain>
    </source>
</reference>
<comment type="similarity">
    <text evidence="1">Belongs to the flavin monoamine oxidase family.</text>
</comment>
<dbReference type="SUPFAM" id="SSF51905">
    <property type="entry name" value="FAD/NAD(P)-binding domain"/>
    <property type="match status" value="1"/>
</dbReference>
<dbReference type="PANTHER" id="PTHR43563">
    <property type="entry name" value="AMINE OXIDASE"/>
    <property type="match status" value="1"/>
</dbReference>
<dbReference type="PANTHER" id="PTHR43563:SF14">
    <property type="entry name" value="AMINE OXIDASE"/>
    <property type="match status" value="1"/>
</dbReference>
<dbReference type="EMBL" id="JACIFF010000002">
    <property type="protein sequence ID" value="MBB4078477.1"/>
    <property type="molecule type" value="Genomic_DNA"/>
</dbReference>
<evidence type="ECO:0000313" key="3">
    <source>
        <dbReference type="EMBL" id="MBB4078477.1"/>
    </source>
</evidence>
<evidence type="ECO:0000259" key="2">
    <source>
        <dbReference type="Pfam" id="PF01593"/>
    </source>
</evidence>